<proteinExistence type="predicted"/>
<dbReference type="OrthoDB" id="3202396at2759"/>
<evidence type="ECO:0000313" key="1">
    <source>
        <dbReference type="EMBL" id="GFP57058.1"/>
    </source>
</evidence>
<gene>
    <name evidence="1" type="ORF">TASIC1_0007055000</name>
</gene>
<protein>
    <submittedName>
        <fullName evidence="1">Monooxygenase af470</fullName>
    </submittedName>
</protein>
<comment type="caution">
    <text evidence="1">The sequence shown here is derived from an EMBL/GenBank/DDBJ whole genome shotgun (WGS) entry which is preliminary data.</text>
</comment>
<sequence length="295" mass="33148">MDFQHFAPQIDKLPQRSRKNVVNVMFWNAIRDSFTLSTWLAIGAVVQGLLVVFVRPTFAVAPAALVLLYRLSRTMLQSFGVLRNPLMDEILMGKFSVQIGDEHGNAPTESAQQQVAVIMLGARSNHPLGIFGPGFKQIGEYFGAMIDRLNADEDSGFLGSSTYICNGERLTANGVMTCCYFRTVEDIHQFAHAPLHREAWDWWNNITATHPHLCIMHELYDAPKKGWENIFVNYHRTGIANIKEPVTINGREYQPIANATRGPLATQKGRLDQPKLGAYTGKQDLEKQDLVNAKY</sequence>
<dbReference type="InterPro" id="IPR025444">
    <property type="entry name" value="Monooxy_af470"/>
</dbReference>
<dbReference type="GO" id="GO:0004497">
    <property type="term" value="F:monooxygenase activity"/>
    <property type="evidence" value="ECO:0007669"/>
    <property type="project" value="UniProtKB-KW"/>
</dbReference>
<keyword evidence="1" id="KW-0503">Monooxygenase</keyword>
<dbReference type="AlphaFoldDB" id="A0A6V8R230"/>
<organism evidence="1 2">
    <name type="scientific">Trichoderma asperellum</name>
    <name type="common">Filamentous fungus</name>
    <dbReference type="NCBI Taxonomy" id="101201"/>
    <lineage>
        <taxon>Eukaryota</taxon>
        <taxon>Fungi</taxon>
        <taxon>Dikarya</taxon>
        <taxon>Ascomycota</taxon>
        <taxon>Pezizomycotina</taxon>
        <taxon>Sordariomycetes</taxon>
        <taxon>Hypocreomycetidae</taxon>
        <taxon>Hypocreales</taxon>
        <taxon>Hypocreaceae</taxon>
        <taxon>Trichoderma</taxon>
    </lineage>
</organism>
<dbReference type="EMBL" id="BLZH01000007">
    <property type="protein sequence ID" value="GFP57058.1"/>
    <property type="molecule type" value="Genomic_DNA"/>
</dbReference>
<evidence type="ECO:0000313" key="2">
    <source>
        <dbReference type="Proteomes" id="UP000517252"/>
    </source>
</evidence>
<name>A0A6V8R230_TRIAP</name>
<reference evidence="1 2" key="1">
    <citation type="submission" date="2020-07" db="EMBL/GenBank/DDBJ databases">
        <title>Trichoderma asperellum IC-1 whole genome shotgun sequence.</title>
        <authorList>
            <person name="Kanamasa S."/>
            <person name="Takahashi H."/>
        </authorList>
    </citation>
    <scope>NUCLEOTIDE SEQUENCE [LARGE SCALE GENOMIC DNA]</scope>
    <source>
        <strain evidence="1 2">IC-1</strain>
    </source>
</reference>
<keyword evidence="1" id="KW-0560">Oxidoreductase</keyword>
<dbReference type="Proteomes" id="UP000517252">
    <property type="component" value="Unassembled WGS sequence"/>
</dbReference>
<accession>A0A6V8R230</accession>
<dbReference type="Pfam" id="PF13826">
    <property type="entry name" value="Monooxy_af470-like"/>
    <property type="match status" value="1"/>
</dbReference>